<evidence type="ECO:0000313" key="7">
    <source>
        <dbReference type="EMBL" id="ASV88234.1"/>
    </source>
</evidence>
<dbReference type="InterPro" id="IPR002509">
    <property type="entry name" value="NODB_dom"/>
</dbReference>
<dbReference type="KEGG" id="och:CES85_3295"/>
<dbReference type="AlphaFoldDB" id="A0A248UNL7"/>
<evidence type="ECO:0000256" key="3">
    <source>
        <dbReference type="ARBA" id="ARBA00020071"/>
    </source>
</evidence>
<reference evidence="7 8" key="1">
    <citation type="submission" date="2017-07" db="EMBL/GenBank/DDBJ databases">
        <title>Phylogenetic study on the rhizospheric bacterium Ochrobactrum sp. A44.</title>
        <authorList>
            <person name="Krzyzanowska D.M."/>
            <person name="Ossowicki A."/>
            <person name="Rajewska M."/>
            <person name="Maciag T."/>
            <person name="Kaczynski Z."/>
            <person name="Czerwicka M."/>
            <person name="Jafra S."/>
        </authorList>
    </citation>
    <scope>NUCLEOTIDE SEQUENCE [LARGE SCALE GENOMIC DNA]</scope>
    <source>
        <strain evidence="7 8">A44</strain>
        <plasmid evidence="7 8">unnamed1</plasmid>
    </source>
</reference>
<evidence type="ECO:0000256" key="1">
    <source>
        <dbReference type="ARBA" id="ARBA00003236"/>
    </source>
</evidence>
<evidence type="ECO:0000259" key="6">
    <source>
        <dbReference type="Pfam" id="PF01522"/>
    </source>
</evidence>
<proteinExistence type="inferred from homology"/>
<accession>A0A248UNL7</accession>
<feature type="compositionally biased region" description="Basic and acidic residues" evidence="5">
    <location>
        <begin position="1"/>
        <end position="14"/>
    </location>
</feature>
<dbReference type="Proteomes" id="UP000215256">
    <property type="component" value="Plasmid unnamed1"/>
</dbReference>
<dbReference type="GO" id="GO:0005975">
    <property type="term" value="P:carbohydrate metabolic process"/>
    <property type="evidence" value="ECO:0007669"/>
    <property type="project" value="InterPro"/>
</dbReference>
<gene>
    <name evidence="7" type="ORF">CES85_3295</name>
</gene>
<geneLocation type="plasmid" evidence="7 8">
    <name>unnamed1</name>
</geneLocation>
<dbReference type="InterPro" id="IPR011330">
    <property type="entry name" value="Glyco_hydro/deAcase_b/a-brl"/>
</dbReference>
<dbReference type="Pfam" id="PF01522">
    <property type="entry name" value="Polysacc_deac_1"/>
    <property type="match status" value="1"/>
</dbReference>
<dbReference type="Gene3D" id="3.20.20.370">
    <property type="entry name" value="Glycoside hydrolase/deacetylase"/>
    <property type="match status" value="1"/>
</dbReference>
<dbReference type="EMBL" id="CP022605">
    <property type="protein sequence ID" value="ASV88234.1"/>
    <property type="molecule type" value="Genomic_DNA"/>
</dbReference>
<dbReference type="PANTHER" id="PTHR47561">
    <property type="entry name" value="POLYSACCHARIDE DEACETYLASE FAMILY PROTEIN (AFU_ORTHOLOGUE AFUA_6G05030)"/>
    <property type="match status" value="1"/>
</dbReference>
<evidence type="ECO:0000256" key="4">
    <source>
        <dbReference type="ARBA" id="ARBA00032976"/>
    </source>
</evidence>
<feature type="domain" description="NodB homology" evidence="6">
    <location>
        <begin position="77"/>
        <end position="180"/>
    </location>
</feature>
<feature type="region of interest" description="Disordered" evidence="5">
    <location>
        <begin position="1"/>
        <end position="22"/>
    </location>
</feature>
<evidence type="ECO:0000256" key="2">
    <source>
        <dbReference type="ARBA" id="ARBA00010973"/>
    </source>
</evidence>
<organism evidence="7 8">
    <name type="scientific">Ochrobactrum quorumnocens</name>
    <dbReference type="NCBI Taxonomy" id="271865"/>
    <lineage>
        <taxon>Bacteria</taxon>
        <taxon>Pseudomonadati</taxon>
        <taxon>Pseudomonadota</taxon>
        <taxon>Alphaproteobacteria</taxon>
        <taxon>Hyphomicrobiales</taxon>
        <taxon>Brucellaceae</taxon>
        <taxon>Brucella/Ochrobactrum group</taxon>
        <taxon>Ochrobactrum</taxon>
    </lineage>
</organism>
<protein>
    <recommendedName>
        <fullName evidence="3">Chitooligosaccharide deacetylase</fullName>
    </recommendedName>
    <alternativeName>
        <fullName evidence="4">Nodulation protein B</fullName>
    </alternativeName>
</protein>
<evidence type="ECO:0000256" key="5">
    <source>
        <dbReference type="SAM" id="MobiDB-lite"/>
    </source>
</evidence>
<dbReference type="GO" id="GO:0016810">
    <property type="term" value="F:hydrolase activity, acting on carbon-nitrogen (but not peptide) bonds"/>
    <property type="evidence" value="ECO:0007669"/>
    <property type="project" value="InterPro"/>
</dbReference>
<evidence type="ECO:0000313" key="8">
    <source>
        <dbReference type="Proteomes" id="UP000215256"/>
    </source>
</evidence>
<dbReference type="SUPFAM" id="SSF88713">
    <property type="entry name" value="Glycoside hydrolase/deacetylase"/>
    <property type="match status" value="1"/>
</dbReference>
<dbReference type="PANTHER" id="PTHR47561:SF1">
    <property type="entry name" value="POLYSACCHARIDE DEACETYLASE FAMILY PROTEIN (AFU_ORTHOLOGUE AFUA_6G05030)"/>
    <property type="match status" value="1"/>
</dbReference>
<comment type="function">
    <text evidence="1">Is involved in generating a small heat-stable compound (Nod), an acylated oligomer of N-acetylglucosamine, that stimulates mitosis in various plant protoplasts.</text>
</comment>
<keyword evidence="7" id="KW-0614">Plasmid</keyword>
<name>A0A248UNL7_9HYPH</name>
<comment type="similarity">
    <text evidence="2">Belongs to the polysaccharide deacetylase family.</text>
</comment>
<sequence>MVDRDKRRTNRPGEKLMSVQSQSHLTQTIGSQSFWPEGKGCAASISILFSDGLDALATAPDLADRNKSFSVWKYGAARGVERLCRTFEDKKLATSWFVPATLTETHEALLRDIHASGHDFASHGLTIERYDLLSPQVTLDRIRQSKTLLETCLNQEITGFRLPAGNWPHGFDRQLLEAGFEWSASLNGDDVPFLHQSRLLEIPVHIELDDRPYFQFNFTPAFPKGQSRLPAYEAVLANWKAEFDAYHRYGGCFVLQIHPEWSGTPGRISIIEDMIDYIQSHNDVWFATAPEIAQWCLQHLQPSPPQHPINVYNDYVQETAQ</sequence>